<feature type="region of interest" description="Disordered" evidence="1">
    <location>
        <begin position="53"/>
        <end position="73"/>
    </location>
</feature>
<keyword evidence="3" id="KW-1185">Reference proteome</keyword>
<reference evidence="2" key="1">
    <citation type="journal article" date="2014" name="Int. J. Syst. Evol. Microbiol.">
        <title>Complete genome sequence of Corynebacterium casei LMG S-19264T (=DSM 44701T), isolated from a smear-ripened cheese.</title>
        <authorList>
            <consortium name="US DOE Joint Genome Institute (JGI-PGF)"/>
            <person name="Walter F."/>
            <person name="Albersmeier A."/>
            <person name="Kalinowski J."/>
            <person name="Ruckert C."/>
        </authorList>
    </citation>
    <scope>NUCLEOTIDE SEQUENCE</scope>
    <source>
        <strain evidence="2">JCM 4122</strain>
    </source>
</reference>
<evidence type="ECO:0000256" key="1">
    <source>
        <dbReference type="SAM" id="MobiDB-lite"/>
    </source>
</evidence>
<gene>
    <name evidence="2" type="ORF">GCM10017667_06590</name>
</gene>
<organism evidence="2 3">
    <name type="scientific">Streptomyces filamentosus</name>
    <name type="common">Streptomyces roseosporus</name>
    <dbReference type="NCBI Taxonomy" id="67294"/>
    <lineage>
        <taxon>Bacteria</taxon>
        <taxon>Bacillati</taxon>
        <taxon>Actinomycetota</taxon>
        <taxon>Actinomycetes</taxon>
        <taxon>Kitasatosporales</taxon>
        <taxon>Streptomycetaceae</taxon>
        <taxon>Streptomyces</taxon>
    </lineage>
</organism>
<dbReference type="EMBL" id="BNBE01000001">
    <property type="protein sequence ID" value="GHF81532.1"/>
    <property type="molecule type" value="Genomic_DNA"/>
</dbReference>
<dbReference type="Proteomes" id="UP000632849">
    <property type="component" value="Unassembled WGS sequence"/>
</dbReference>
<name>A0A919EGX9_STRFL</name>
<proteinExistence type="predicted"/>
<sequence>MWDPPSAHTSSRGGVFDTAVTAVQVNPFGPSAAAAVITATELESAPKILRNWSGSTGMDARPQRCGLRNLDRN</sequence>
<evidence type="ECO:0000313" key="3">
    <source>
        <dbReference type="Proteomes" id="UP000632849"/>
    </source>
</evidence>
<comment type="caution">
    <text evidence="2">The sequence shown here is derived from an EMBL/GenBank/DDBJ whole genome shotgun (WGS) entry which is preliminary data.</text>
</comment>
<accession>A0A919EGX9</accession>
<dbReference type="AlphaFoldDB" id="A0A919EGX9"/>
<evidence type="ECO:0000313" key="2">
    <source>
        <dbReference type="EMBL" id="GHF81532.1"/>
    </source>
</evidence>
<protein>
    <submittedName>
        <fullName evidence="2">Uncharacterized protein</fullName>
    </submittedName>
</protein>
<reference evidence="2" key="2">
    <citation type="submission" date="2020-09" db="EMBL/GenBank/DDBJ databases">
        <authorList>
            <person name="Sun Q."/>
            <person name="Ohkuma M."/>
        </authorList>
    </citation>
    <scope>NUCLEOTIDE SEQUENCE</scope>
    <source>
        <strain evidence="2">JCM 4122</strain>
    </source>
</reference>